<evidence type="ECO:0000256" key="2">
    <source>
        <dbReference type="SAM" id="MobiDB-lite"/>
    </source>
</evidence>
<name>A0ABV5WPP5_9BACI</name>
<dbReference type="InterPro" id="IPR002035">
    <property type="entry name" value="VWF_A"/>
</dbReference>
<evidence type="ECO:0000256" key="1">
    <source>
        <dbReference type="SAM" id="Coils"/>
    </source>
</evidence>
<protein>
    <submittedName>
        <fullName evidence="4">Nitric oxide reductase activation protein NorD</fullName>
    </submittedName>
</protein>
<feature type="coiled-coil region" evidence="1">
    <location>
        <begin position="371"/>
        <end position="398"/>
    </location>
</feature>
<comment type="caution">
    <text evidence="4">The sequence shown here is derived from an EMBL/GenBank/DDBJ whole genome shotgun (WGS) entry which is preliminary data.</text>
</comment>
<keyword evidence="1" id="KW-0175">Coiled coil</keyword>
<dbReference type="PANTHER" id="PTHR41248">
    <property type="entry name" value="NORD PROTEIN"/>
    <property type="match status" value="1"/>
</dbReference>
<accession>A0ABV5WPP5</accession>
<evidence type="ECO:0000259" key="3">
    <source>
        <dbReference type="SMART" id="SM00327"/>
    </source>
</evidence>
<dbReference type="InterPro" id="IPR036465">
    <property type="entry name" value="vWFA_dom_sf"/>
</dbReference>
<dbReference type="InterPro" id="IPR051928">
    <property type="entry name" value="NorD/CobT"/>
</dbReference>
<dbReference type="EMBL" id="JBHMAF010000199">
    <property type="protein sequence ID" value="MFB9762600.1"/>
    <property type="molecule type" value="Genomic_DNA"/>
</dbReference>
<feature type="region of interest" description="Disordered" evidence="2">
    <location>
        <begin position="296"/>
        <end position="341"/>
    </location>
</feature>
<dbReference type="CDD" id="cd01454">
    <property type="entry name" value="vWA_norD_type"/>
    <property type="match status" value="1"/>
</dbReference>
<keyword evidence="5" id="KW-1185">Reference proteome</keyword>
<dbReference type="PANTHER" id="PTHR41248:SF1">
    <property type="entry name" value="NORD PROTEIN"/>
    <property type="match status" value="1"/>
</dbReference>
<feature type="domain" description="VWFA" evidence="3">
    <location>
        <begin position="431"/>
        <end position="622"/>
    </location>
</feature>
<reference evidence="4 5" key="1">
    <citation type="submission" date="2024-09" db="EMBL/GenBank/DDBJ databases">
        <authorList>
            <person name="Sun Q."/>
            <person name="Mori K."/>
        </authorList>
    </citation>
    <scope>NUCLEOTIDE SEQUENCE [LARGE SCALE GENOMIC DNA]</scope>
    <source>
        <strain evidence="4 5">JCM 11201</strain>
    </source>
</reference>
<evidence type="ECO:0000313" key="5">
    <source>
        <dbReference type="Proteomes" id="UP001589609"/>
    </source>
</evidence>
<dbReference type="Proteomes" id="UP001589609">
    <property type="component" value="Unassembled WGS sequence"/>
</dbReference>
<gene>
    <name evidence="4" type="ORF">ACFFMS_30705</name>
</gene>
<feature type="compositionally biased region" description="Polar residues" evidence="2">
    <location>
        <begin position="310"/>
        <end position="321"/>
    </location>
</feature>
<dbReference type="SUPFAM" id="SSF53300">
    <property type="entry name" value="vWA-like"/>
    <property type="match status" value="1"/>
</dbReference>
<dbReference type="RefSeq" id="WP_379952491.1">
    <property type="nucleotide sequence ID" value="NZ_JBHMAF010000199.1"/>
</dbReference>
<dbReference type="SMART" id="SM00327">
    <property type="entry name" value="VWA"/>
    <property type="match status" value="1"/>
</dbReference>
<organism evidence="4 5">
    <name type="scientific">Ectobacillus funiculus</name>
    <dbReference type="NCBI Taxonomy" id="137993"/>
    <lineage>
        <taxon>Bacteria</taxon>
        <taxon>Bacillati</taxon>
        <taxon>Bacillota</taxon>
        <taxon>Bacilli</taxon>
        <taxon>Bacillales</taxon>
        <taxon>Bacillaceae</taxon>
        <taxon>Ectobacillus</taxon>
    </lineage>
</organism>
<evidence type="ECO:0000313" key="4">
    <source>
        <dbReference type="EMBL" id="MFB9762600.1"/>
    </source>
</evidence>
<dbReference type="Gene3D" id="3.40.50.410">
    <property type="entry name" value="von Willebrand factor, type A domain"/>
    <property type="match status" value="1"/>
</dbReference>
<sequence>MRQVFNERKVDASLFLQMENLMCALLKDPKAQLEYDYQTYYDEQEGKVTISRFWDDRSQEDKILGLKSEVYLKALGYRHHSDMKLIREYAKELLSSPHKHFLTQLFVLLEDLRVEEKIKTLRPGTKPIFAWRRNTYRSYFTAQYEMNRIRDFQADMLFSLCYLTLTSDKYESFGNDYLTSIESLLYEAFHARNTEDTMYTVEKIRYRLEEVLPSDMVNNYFGLAPISDKAEKIEKDACAHELANDDTQLLDDDEKKDKMDETFSTWHRENKNNDNENFLRFELESGTKTNLMGNAARESEDADQALASVQGGSKKSSQANFNPADAKDARSSHASGSGENAYGKYNIGAVHTIKGSRKPTIDEKAAYQTIKSLINKDVKELKKTIEKTIENKTNAYSEKYYGRLHKKFHRIYTEKQPRMFYKKGNESKELDVVFHLLVDCSGSMYNKMEETKKSVVLFHEALKSLKVPHAISGFWEDASSAKAEYKPNVIHEVIAYKNSTSPSSGPEIMQLREEEDNRDGYIIRIISEALAKRPEKHKFLLVFTDGEPSALDYHQDGILDTHEAVKLARKHGLEVIGIFIEEGEAKEETYQLMKNIYNHHFLVANHAEDLRLKIKPLLKKLLLKIIS</sequence>
<proteinExistence type="predicted"/>